<dbReference type="InterPro" id="IPR038765">
    <property type="entry name" value="Papain-like_cys_pep_sf"/>
</dbReference>
<dbReference type="RefSeq" id="WP_249331949.1">
    <property type="nucleotide sequence ID" value="NZ_JACRSY010000005.1"/>
</dbReference>
<dbReference type="AlphaFoldDB" id="A0A926EFZ7"/>
<name>A0A926EFZ7_9FIRM</name>
<dbReference type="InterPro" id="IPR002931">
    <property type="entry name" value="Transglutaminase-like"/>
</dbReference>
<dbReference type="Pfam" id="PF01841">
    <property type="entry name" value="Transglut_core"/>
    <property type="match status" value="1"/>
</dbReference>
<proteinExistence type="predicted"/>
<protein>
    <submittedName>
        <fullName evidence="2">Transglutaminase domain-containing protein</fullName>
    </submittedName>
</protein>
<dbReference type="SUPFAM" id="SSF54001">
    <property type="entry name" value="Cysteine proteinases"/>
    <property type="match status" value="1"/>
</dbReference>
<evidence type="ECO:0000313" key="2">
    <source>
        <dbReference type="EMBL" id="MBC8578834.1"/>
    </source>
</evidence>
<dbReference type="Proteomes" id="UP000655830">
    <property type="component" value="Unassembled WGS sequence"/>
</dbReference>
<comment type="caution">
    <text evidence="2">The sequence shown here is derived from an EMBL/GenBank/DDBJ whole genome shotgun (WGS) entry which is preliminary data.</text>
</comment>
<sequence length="195" mass="22894">MDTYPLQMGNGTYKISVLENTKADKFRLVKCTEVELNMEKIEEVYLNSIQNIDWQESSMAVKEGEKITQGIEQKNECVRRLYDYVIREYTYDYDKLATLPSTYLPDIDKIVEEKTGICYDFASLYAVLLRSQGIPVKLVKGYTSNAKGYHAWNEVYDEETGEWHIIDITYDLQARGKWQVHMFKDVNEYKKIGEY</sequence>
<dbReference type="PANTHER" id="PTHR33490:SF3">
    <property type="entry name" value="CONSERVED INTEGRAL MEMBRANE PROTEIN"/>
    <property type="match status" value="1"/>
</dbReference>
<accession>A0A926EFZ7</accession>
<gene>
    <name evidence="2" type="ORF">H8718_04720</name>
</gene>
<evidence type="ECO:0000259" key="1">
    <source>
        <dbReference type="SMART" id="SM00460"/>
    </source>
</evidence>
<dbReference type="SMART" id="SM00460">
    <property type="entry name" value="TGc"/>
    <property type="match status" value="1"/>
</dbReference>
<evidence type="ECO:0000313" key="3">
    <source>
        <dbReference type="Proteomes" id="UP000655830"/>
    </source>
</evidence>
<reference evidence="2" key="1">
    <citation type="submission" date="2020-08" db="EMBL/GenBank/DDBJ databases">
        <title>Genome public.</title>
        <authorList>
            <person name="Liu C."/>
            <person name="Sun Q."/>
        </authorList>
    </citation>
    <scope>NUCLEOTIDE SEQUENCE</scope>
    <source>
        <strain evidence="2">NSJ-12</strain>
    </source>
</reference>
<feature type="domain" description="Transglutaminase-like" evidence="1">
    <location>
        <begin position="110"/>
        <end position="170"/>
    </location>
</feature>
<organism evidence="2 3">
    <name type="scientific">Zhenhengia yiwuensis</name>
    <dbReference type="NCBI Taxonomy" id="2763666"/>
    <lineage>
        <taxon>Bacteria</taxon>
        <taxon>Bacillati</taxon>
        <taxon>Bacillota</taxon>
        <taxon>Clostridia</taxon>
        <taxon>Lachnospirales</taxon>
        <taxon>Lachnospiraceae</taxon>
        <taxon>Zhenhengia</taxon>
    </lineage>
</organism>
<dbReference type="EMBL" id="JACRSY010000005">
    <property type="protein sequence ID" value="MBC8578834.1"/>
    <property type="molecule type" value="Genomic_DNA"/>
</dbReference>
<keyword evidence="3" id="KW-1185">Reference proteome</keyword>
<dbReference type="Gene3D" id="3.10.620.30">
    <property type="match status" value="1"/>
</dbReference>
<dbReference type="PANTHER" id="PTHR33490">
    <property type="entry name" value="BLR5614 PROTEIN-RELATED"/>
    <property type="match status" value="1"/>
</dbReference>